<gene>
    <name evidence="2" type="ORF">L596_003143</name>
</gene>
<keyword evidence="1" id="KW-1133">Transmembrane helix</keyword>
<evidence type="ECO:0000313" key="2">
    <source>
        <dbReference type="EMBL" id="TMS35833.1"/>
    </source>
</evidence>
<reference evidence="2 3" key="1">
    <citation type="journal article" date="2015" name="Genome Biol.">
        <title>Comparative genomics of Steinernema reveals deeply conserved gene regulatory networks.</title>
        <authorList>
            <person name="Dillman A.R."/>
            <person name="Macchietto M."/>
            <person name="Porter C.F."/>
            <person name="Rogers A."/>
            <person name="Williams B."/>
            <person name="Antoshechkin I."/>
            <person name="Lee M.M."/>
            <person name="Goodwin Z."/>
            <person name="Lu X."/>
            <person name="Lewis E.E."/>
            <person name="Goodrich-Blair H."/>
            <person name="Stock S.P."/>
            <person name="Adams B.J."/>
            <person name="Sternberg P.W."/>
            <person name="Mortazavi A."/>
        </authorList>
    </citation>
    <scope>NUCLEOTIDE SEQUENCE [LARGE SCALE GENOMIC DNA]</scope>
    <source>
        <strain evidence="2 3">ALL</strain>
    </source>
</reference>
<organism evidence="2 3">
    <name type="scientific">Steinernema carpocapsae</name>
    <name type="common">Entomopathogenic nematode</name>
    <dbReference type="NCBI Taxonomy" id="34508"/>
    <lineage>
        <taxon>Eukaryota</taxon>
        <taxon>Metazoa</taxon>
        <taxon>Ecdysozoa</taxon>
        <taxon>Nematoda</taxon>
        <taxon>Chromadorea</taxon>
        <taxon>Rhabditida</taxon>
        <taxon>Tylenchina</taxon>
        <taxon>Panagrolaimomorpha</taxon>
        <taxon>Strongyloidoidea</taxon>
        <taxon>Steinernematidae</taxon>
        <taxon>Steinernema</taxon>
    </lineage>
</organism>
<feature type="transmembrane region" description="Helical" evidence="1">
    <location>
        <begin position="105"/>
        <end position="127"/>
    </location>
</feature>
<keyword evidence="1" id="KW-0812">Transmembrane</keyword>
<dbReference type="EMBL" id="AZBU02000001">
    <property type="protein sequence ID" value="TMS35833.1"/>
    <property type="molecule type" value="Genomic_DNA"/>
</dbReference>
<name>A0A4V6I7N1_STECR</name>
<comment type="caution">
    <text evidence="2">The sequence shown here is derived from an EMBL/GenBank/DDBJ whole genome shotgun (WGS) entry which is preliminary data.</text>
</comment>
<reference evidence="2 3" key="2">
    <citation type="journal article" date="2019" name="G3 (Bethesda)">
        <title>Hybrid Assembly of the Genome of the Entomopathogenic Nematode Steinernema carpocapsae Identifies the X-Chromosome.</title>
        <authorList>
            <person name="Serra L."/>
            <person name="Macchietto M."/>
            <person name="Macias-Munoz A."/>
            <person name="McGill C.J."/>
            <person name="Rodriguez I.M."/>
            <person name="Rodriguez B."/>
            <person name="Murad R."/>
            <person name="Mortazavi A."/>
        </authorList>
    </citation>
    <scope>NUCLEOTIDE SEQUENCE [LARGE SCALE GENOMIC DNA]</scope>
    <source>
        <strain evidence="2 3">ALL</strain>
    </source>
</reference>
<dbReference type="Proteomes" id="UP000298663">
    <property type="component" value="Chromosome X"/>
</dbReference>
<feature type="transmembrane region" description="Helical" evidence="1">
    <location>
        <begin position="6"/>
        <end position="30"/>
    </location>
</feature>
<dbReference type="InterPro" id="IPR009545">
    <property type="entry name" value="Claudin-like"/>
</dbReference>
<feature type="transmembrane region" description="Helical" evidence="1">
    <location>
        <begin position="72"/>
        <end position="93"/>
    </location>
</feature>
<keyword evidence="1" id="KW-0472">Membrane</keyword>
<dbReference type="AlphaFoldDB" id="A0A4V6I7N1"/>
<evidence type="ECO:0000256" key="1">
    <source>
        <dbReference type="SAM" id="Phobius"/>
    </source>
</evidence>
<dbReference type="PANTHER" id="PTHR37446:SF1">
    <property type="entry name" value="CLAUDIN"/>
    <property type="match status" value="1"/>
</dbReference>
<sequence length="195" mass="21238">MCGTVLKVGFIIIVAIGTMATIVSMFTPGWQQNKNGSSSMGIISYNCGSEPTDPDAQNCREWWSNKEPWEKAVIVFMALALVLEIFILGWTILSCFAFCCPSIFVPLPILCGFVTVFLIVAISIYGAKNHDKIGKLQFQLQSTALLTGHLPRNNNQLNGMDNVGYSFWIGTFSLIMMGIATLVGCAVSVTSKVLP</sequence>
<accession>A0A4V6I7N1</accession>
<keyword evidence="3" id="KW-1185">Reference proteome</keyword>
<dbReference type="PANTHER" id="PTHR37446">
    <property type="entry name" value="CLAUDIN-LIKE IN CAENORHABDITIS"/>
    <property type="match status" value="1"/>
</dbReference>
<dbReference type="Gene3D" id="1.20.140.150">
    <property type="match status" value="1"/>
</dbReference>
<feature type="transmembrane region" description="Helical" evidence="1">
    <location>
        <begin position="165"/>
        <end position="189"/>
    </location>
</feature>
<protein>
    <submittedName>
        <fullName evidence="2">Uncharacterized protein</fullName>
    </submittedName>
</protein>
<dbReference type="Pfam" id="PF06653">
    <property type="entry name" value="Claudin_3"/>
    <property type="match status" value="1"/>
</dbReference>
<dbReference type="EMBL" id="CM016762">
    <property type="protein sequence ID" value="TMS35833.1"/>
    <property type="molecule type" value="Genomic_DNA"/>
</dbReference>
<evidence type="ECO:0000313" key="3">
    <source>
        <dbReference type="Proteomes" id="UP000298663"/>
    </source>
</evidence>
<proteinExistence type="predicted"/>
<dbReference type="OrthoDB" id="5823731at2759"/>